<dbReference type="AlphaFoldDB" id="A0A1H0JSE2"/>
<dbReference type="InterPro" id="IPR004564">
    <property type="entry name" value="OM_lipoprot_carrier_LolA-like"/>
</dbReference>
<reference evidence="3 6" key="2">
    <citation type="submission" date="2016-10" db="EMBL/GenBank/DDBJ databases">
        <authorList>
            <person name="de Groot N.N."/>
        </authorList>
    </citation>
    <scope>NUCLEOTIDE SEQUENCE [LARGE SCALE GENOMIC DNA]</scope>
    <source>
        <strain evidence="6">BP1-145</strain>
        <strain evidence="3">BP1-148</strain>
    </source>
</reference>
<dbReference type="RefSeq" id="WP_091818548.1">
    <property type="nucleotide sequence ID" value="NZ_FNCQ01000014.1"/>
</dbReference>
<protein>
    <submittedName>
        <fullName evidence="4">Outer membrane lipoprotein-sorting protein</fullName>
    </submittedName>
</protein>
<dbReference type="PANTHER" id="PTHR35869">
    <property type="entry name" value="OUTER-MEMBRANE LIPOPROTEIN CARRIER PROTEIN"/>
    <property type="match status" value="1"/>
</dbReference>
<evidence type="ECO:0000256" key="2">
    <source>
        <dbReference type="SAM" id="SignalP"/>
    </source>
</evidence>
<reference evidence="4 5" key="1">
    <citation type="submission" date="2016-10" db="EMBL/GenBank/DDBJ databases">
        <authorList>
            <person name="Varghese N."/>
            <person name="Submissions S."/>
        </authorList>
    </citation>
    <scope>NUCLEOTIDE SEQUENCE</scope>
    <source>
        <strain evidence="4">BP1-145</strain>
        <strain evidence="5">BP1-148</strain>
    </source>
</reference>
<proteinExistence type="predicted"/>
<evidence type="ECO:0000313" key="5">
    <source>
        <dbReference type="Proteomes" id="UP000198779"/>
    </source>
</evidence>
<keyword evidence="1 2" id="KW-0732">Signal</keyword>
<dbReference type="STRING" id="645274.SAMN04487901_11441"/>
<sequence length="202" mass="22962">MKKYILALSIVFSLFTVSSVQAQSAKEVLDKCAAKVSAREGVKADFSMTSAQYGDASGKIAVKGKMFHATTPVATMWFDGKTLWTYMSKTEEVNVANPSESQLQVLNPYNFVNMYKKGFKYTMTQTDKSYKVHLTATDQSRRVREMFITVDKKTYHPTEVKLLQKQKWTTFVISNLVTSKLPDSEFRFNSKDFPSAEVIDLR</sequence>
<evidence type="ECO:0000313" key="4">
    <source>
        <dbReference type="EMBL" id="SDO46646.1"/>
    </source>
</evidence>
<dbReference type="Proteomes" id="UP000199134">
    <property type="component" value="Unassembled WGS sequence"/>
</dbReference>
<name>A0A1H0JSE2_9BACT</name>
<accession>A0A1H0JSE2</accession>
<keyword evidence="5" id="KW-1185">Reference proteome</keyword>
<gene>
    <name evidence="4" type="ORF">SAMN04487900_12139</name>
    <name evidence="3" type="ORF">SAMN04487901_11441</name>
</gene>
<keyword evidence="4" id="KW-0449">Lipoprotein</keyword>
<dbReference type="Gene3D" id="2.50.20.10">
    <property type="entry name" value="Lipoprotein localisation LolA/LolB/LppX"/>
    <property type="match status" value="1"/>
</dbReference>
<dbReference type="InterPro" id="IPR029046">
    <property type="entry name" value="LolA/LolB/LppX"/>
</dbReference>
<evidence type="ECO:0000256" key="1">
    <source>
        <dbReference type="ARBA" id="ARBA00022729"/>
    </source>
</evidence>
<dbReference type="SUPFAM" id="SSF89392">
    <property type="entry name" value="Prokaryotic lipoproteins and lipoprotein localization factors"/>
    <property type="match status" value="1"/>
</dbReference>
<dbReference type="OrthoDB" id="9810685at2"/>
<feature type="signal peptide" evidence="2">
    <location>
        <begin position="1"/>
        <end position="22"/>
    </location>
</feature>
<dbReference type="EMBL" id="FNCQ01000014">
    <property type="protein sequence ID" value="SDG98498.1"/>
    <property type="molecule type" value="Genomic_DNA"/>
</dbReference>
<feature type="chain" id="PRO_5041053058" evidence="2">
    <location>
        <begin position="23"/>
        <end position="202"/>
    </location>
</feature>
<dbReference type="Pfam" id="PF16584">
    <property type="entry name" value="LolA_2"/>
    <property type="match status" value="1"/>
</dbReference>
<evidence type="ECO:0000313" key="6">
    <source>
        <dbReference type="Proteomes" id="UP000199134"/>
    </source>
</evidence>
<dbReference type="Proteomes" id="UP000198779">
    <property type="component" value="Unassembled WGS sequence"/>
</dbReference>
<dbReference type="CDD" id="cd16325">
    <property type="entry name" value="LolA"/>
    <property type="match status" value="1"/>
</dbReference>
<dbReference type="EMBL" id="FNIW01000021">
    <property type="protein sequence ID" value="SDO46646.1"/>
    <property type="molecule type" value="Genomic_DNA"/>
</dbReference>
<dbReference type="PANTHER" id="PTHR35869:SF1">
    <property type="entry name" value="OUTER-MEMBRANE LIPOPROTEIN CARRIER PROTEIN"/>
    <property type="match status" value="1"/>
</dbReference>
<organism evidence="4 6">
    <name type="scientific">Prevotella communis</name>
    <dbReference type="NCBI Taxonomy" id="2913614"/>
    <lineage>
        <taxon>Bacteria</taxon>
        <taxon>Pseudomonadati</taxon>
        <taxon>Bacteroidota</taxon>
        <taxon>Bacteroidia</taxon>
        <taxon>Bacteroidales</taxon>
        <taxon>Prevotellaceae</taxon>
        <taxon>Prevotella</taxon>
    </lineage>
</organism>
<evidence type="ECO:0000313" key="3">
    <source>
        <dbReference type="EMBL" id="SDG98498.1"/>
    </source>
</evidence>
<accession>A0A1G7YPL1</accession>